<dbReference type="GO" id="GO:0017000">
    <property type="term" value="P:antibiotic biosynthetic process"/>
    <property type="evidence" value="ECO:0007669"/>
    <property type="project" value="UniProtKB-ARBA"/>
</dbReference>
<evidence type="ECO:0000259" key="1">
    <source>
        <dbReference type="Pfam" id="PF08241"/>
    </source>
</evidence>
<dbReference type="Proteomes" id="UP000622166">
    <property type="component" value="Unassembled WGS sequence"/>
</dbReference>
<dbReference type="Gene3D" id="3.40.50.150">
    <property type="entry name" value="Vaccinia Virus protein VP39"/>
    <property type="match status" value="1"/>
</dbReference>
<name>A0A918UIU6_9ACTN</name>
<keyword evidence="3" id="KW-1185">Reference proteome</keyword>
<dbReference type="InterPro" id="IPR029063">
    <property type="entry name" value="SAM-dependent_MTases_sf"/>
</dbReference>
<dbReference type="GO" id="GO:0008757">
    <property type="term" value="F:S-adenosylmethionine-dependent methyltransferase activity"/>
    <property type="evidence" value="ECO:0007669"/>
    <property type="project" value="InterPro"/>
</dbReference>
<proteinExistence type="predicted"/>
<feature type="domain" description="Methyltransferase type 11" evidence="1">
    <location>
        <begin position="72"/>
        <end position="167"/>
    </location>
</feature>
<evidence type="ECO:0000313" key="2">
    <source>
        <dbReference type="EMBL" id="GGZ15139.1"/>
    </source>
</evidence>
<gene>
    <name evidence="2" type="ORF">GCM10010365_38520</name>
</gene>
<evidence type="ECO:0000313" key="3">
    <source>
        <dbReference type="Proteomes" id="UP000622166"/>
    </source>
</evidence>
<dbReference type="CDD" id="cd02440">
    <property type="entry name" value="AdoMet_MTases"/>
    <property type="match status" value="1"/>
</dbReference>
<organism evidence="2 3">
    <name type="scientific">Streptomyces poonensis</name>
    <dbReference type="NCBI Taxonomy" id="68255"/>
    <lineage>
        <taxon>Bacteria</taxon>
        <taxon>Bacillati</taxon>
        <taxon>Actinomycetota</taxon>
        <taxon>Actinomycetes</taxon>
        <taxon>Kitasatosporales</taxon>
        <taxon>Streptomycetaceae</taxon>
        <taxon>Streptomyces</taxon>
    </lineage>
</organism>
<dbReference type="PANTHER" id="PTHR43861">
    <property type="entry name" value="TRANS-ACONITATE 2-METHYLTRANSFERASE-RELATED"/>
    <property type="match status" value="1"/>
</dbReference>
<accession>A0A918UIU6</accession>
<reference evidence="2" key="1">
    <citation type="journal article" date="2014" name="Int. J. Syst. Evol. Microbiol.">
        <title>Complete genome sequence of Corynebacterium casei LMG S-19264T (=DSM 44701T), isolated from a smear-ripened cheese.</title>
        <authorList>
            <consortium name="US DOE Joint Genome Institute (JGI-PGF)"/>
            <person name="Walter F."/>
            <person name="Albersmeier A."/>
            <person name="Kalinowski J."/>
            <person name="Ruckert C."/>
        </authorList>
    </citation>
    <scope>NUCLEOTIDE SEQUENCE</scope>
    <source>
        <strain evidence="2">JCM 4815</strain>
    </source>
</reference>
<comment type="caution">
    <text evidence="2">The sequence shown here is derived from an EMBL/GenBank/DDBJ whole genome shotgun (WGS) entry which is preliminary data.</text>
</comment>
<protein>
    <recommendedName>
        <fullName evidence="1">Methyltransferase type 11 domain-containing protein</fullName>
    </recommendedName>
</protein>
<dbReference type="AlphaFoldDB" id="A0A918UIU6"/>
<dbReference type="InterPro" id="IPR013216">
    <property type="entry name" value="Methyltransf_11"/>
</dbReference>
<dbReference type="SUPFAM" id="SSF53335">
    <property type="entry name" value="S-adenosyl-L-methionine-dependent methyltransferases"/>
    <property type="match status" value="1"/>
</dbReference>
<dbReference type="EMBL" id="BMVW01000007">
    <property type="protein sequence ID" value="GGZ15139.1"/>
    <property type="molecule type" value="Genomic_DNA"/>
</dbReference>
<sequence length="240" mass="26378">MCSGYGAAPAPFRTRVRKHMPHTSHDPVLFWDRYKPDRDGPSPAPDVTAFEWTQYEGHGPGAELLGRPGTALELGAAEGREASWLAGQGVRVTAVDLSPVQIERARRWWKDVPGLTFVEAEACSYLRETDETYDAVFSIWGAVWFTDPEELFPLVAKRLTAGGLFAFSHGETAAHLHGRQLMYGKGPGGTEMTVDRWCYSPAAWAELARRHGFTDVRATCLPAPGDQGMGTIVVTARSPY</sequence>
<dbReference type="Pfam" id="PF08241">
    <property type="entry name" value="Methyltransf_11"/>
    <property type="match status" value="1"/>
</dbReference>
<reference evidence="2" key="2">
    <citation type="submission" date="2020-09" db="EMBL/GenBank/DDBJ databases">
        <authorList>
            <person name="Sun Q."/>
            <person name="Ohkuma M."/>
        </authorList>
    </citation>
    <scope>NUCLEOTIDE SEQUENCE</scope>
    <source>
        <strain evidence="2">JCM 4815</strain>
    </source>
</reference>